<evidence type="ECO:0000313" key="2">
    <source>
        <dbReference type="EMBL" id="NNU15569.1"/>
    </source>
</evidence>
<dbReference type="PANTHER" id="PTHR44051:SF9">
    <property type="entry name" value="GLUTATHIONE S-TRANSFERASE 1"/>
    <property type="match status" value="1"/>
</dbReference>
<dbReference type="SUPFAM" id="SSF52833">
    <property type="entry name" value="Thioredoxin-like"/>
    <property type="match status" value="1"/>
</dbReference>
<comment type="caution">
    <text evidence="2">The sequence shown here is derived from an EMBL/GenBank/DDBJ whole genome shotgun (WGS) entry which is preliminary data.</text>
</comment>
<protein>
    <submittedName>
        <fullName evidence="2">Glutathione S-transferase family protein</fullName>
    </submittedName>
</protein>
<accession>A0A7Y3RK53</accession>
<dbReference type="AlphaFoldDB" id="A0A7Y3RK53"/>
<dbReference type="SFLD" id="SFLDG00358">
    <property type="entry name" value="Main_(cytGST)"/>
    <property type="match status" value="1"/>
</dbReference>
<sequence length="205" mass="23161">MSIKLHHLRVGRSVFMAWLLEELGLDYDLDIYERNEMGRAPPELAKVHPLGKSPVLEIDGEVFAESGAIAMHLVEEHNPHGRFTPPAEGQARGEWLQWLHYSEGSAFVPLLMKLLLSRTEDPKPMLISMFAQAEVDLHLGYIRDQLGSNDYILGSEMTLPDFGNGYIAHMADRLELLGDYPTIKAYAERLSSREAFKRAWEKTGG</sequence>
<organism evidence="2 3">
    <name type="scientific">Parvularcula mediterranea</name>
    <dbReference type="NCBI Taxonomy" id="2732508"/>
    <lineage>
        <taxon>Bacteria</taxon>
        <taxon>Pseudomonadati</taxon>
        <taxon>Pseudomonadota</taxon>
        <taxon>Alphaproteobacteria</taxon>
        <taxon>Parvularculales</taxon>
        <taxon>Parvularculaceae</taxon>
        <taxon>Parvularcula</taxon>
    </lineage>
</organism>
<dbReference type="Gene3D" id="1.20.1050.10">
    <property type="match status" value="1"/>
</dbReference>
<dbReference type="SUPFAM" id="SSF47616">
    <property type="entry name" value="GST C-terminal domain-like"/>
    <property type="match status" value="1"/>
</dbReference>
<gene>
    <name evidence="2" type="ORF">HK107_04455</name>
</gene>
<dbReference type="PROSITE" id="PS50404">
    <property type="entry name" value="GST_NTER"/>
    <property type="match status" value="1"/>
</dbReference>
<dbReference type="CDD" id="cd03046">
    <property type="entry name" value="GST_N_GTT1_like"/>
    <property type="match status" value="1"/>
</dbReference>
<dbReference type="InterPro" id="IPR004045">
    <property type="entry name" value="Glutathione_S-Trfase_N"/>
</dbReference>
<feature type="domain" description="GST N-terminal" evidence="1">
    <location>
        <begin position="1"/>
        <end position="81"/>
    </location>
</feature>
<dbReference type="InterPro" id="IPR036249">
    <property type="entry name" value="Thioredoxin-like_sf"/>
</dbReference>
<dbReference type="Pfam" id="PF02798">
    <property type="entry name" value="GST_N"/>
    <property type="match status" value="1"/>
</dbReference>
<keyword evidence="3" id="KW-1185">Reference proteome</keyword>
<dbReference type="InterPro" id="IPR036282">
    <property type="entry name" value="Glutathione-S-Trfase_C_sf"/>
</dbReference>
<dbReference type="InterPro" id="IPR040079">
    <property type="entry name" value="Glutathione_S-Trfase"/>
</dbReference>
<dbReference type="RefSeq" id="WP_173197122.1">
    <property type="nucleotide sequence ID" value="NZ_JABFCX010000002.1"/>
</dbReference>
<proteinExistence type="predicted"/>
<dbReference type="Proteomes" id="UP000536835">
    <property type="component" value="Unassembled WGS sequence"/>
</dbReference>
<dbReference type="SFLD" id="SFLDG01150">
    <property type="entry name" value="Main.1:_Beta-like"/>
    <property type="match status" value="1"/>
</dbReference>
<dbReference type="EMBL" id="JABFCX010000002">
    <property type="protein sequence ID" value="NNU15569.1"/>
    <property type="molecule type" value="Genomic_DNA"/>
</dbReference>
<evidence type="ECO:0000259" key="1">
    <source>
        <dbReference type="PROSITE" id="PS50404"/>
    </source>
</evidence>
<dbReference type="Gene3D" id="3.40.30.10">
    <property type="entry name" value="Glutaredoxin"/>
    <property type="match status" value="1"/>
</dbReference>
<reference evidence="2 3" key="1">
    <citation type="submission" date="2020-05" db="EMBL/GenBank/DDBJ databases">
        <title>Parvularcula mediterraneae sp. nov., isolated from polypropylene straw from shallow seawater of the seashore of Laganas in Zakynthos island, Greece.</title>
        <authorList>
            <person name="Szabo I."/>
            <person name="Al-Omari J."/>
            <person name="Rado J."/>
            <person name="Szerdahelyi G.S."/>
        </authorList>
    </citation>
    <scope>NUCLEOTIDE SEQUENCE [LARGE SCALE GENOMIC DNA]</scope>
    <source>
        <strain evidence="2 3">ZS-1/3</strain>
    </source>
</reference>
<dbReference type="PANTHER" id="PTHR44051">
    <property type="entry name" value="GLUTATHIONE S-TRANSFERASE-RELATED"/>
    <property type="match status" value="1"/>
</dbReference>
<dbReference type="SFLD" id="SFLDS00019">
    <property type="entry name" value="Glutathione_Transferase_(cytos"/>
    <property type="match status" value="1"/>
</dbReference>
<keyword evidence="2" id="KW-0808">Transferase</keyword>
<name>A0A7Y3RK53_9PROT</name>
<evidence type="ECO:0000313" key="3">
    <source>
        <dbReference type="Proteomes" id="UP000536835"/>
    </source>
</evidence>
<dbReference type="GO" id="GO:0016740">
    <property type="term" value="F:transferase activity"/>
    <property type="evidence" value="ECO:0007669"/>
    <property type="project" value="UniProtKB-KW"/>
</dbReference>